<organism evidence="1 2">
    <name type="scientific">Phormidesmis priestleyi ULC007</name>
    <dbReference type="NCBI Taxonomy" id="1920490"/>
    <lineage>
        <taxon>Bacteria</taxon>
        <taxon>Bacillati</taxon>
        <taxon>Cyanobacteriota</taxon>
        <taxon>Cyanophyceae</taxon>
        <taxon>Leptolyngbyales</taxon>
        <taxon>Leptolyngbyaceae</taxon>
        <taxon>Phormidesmis</taxon>
    </lineage>
</organism>
<name>A0A2T1D6Z5_9CYAN</name>
<evidence type="ECO:0000313" key="1">
    <source>
        <dbReference type="EMBL" id="PSB16260.1"/>
    </source>
</evidence>
<comment type="caution">
    <text evidence="1">The sequence shown here is derived from an EMBL/GenBank/DDBJ whole genome shotgun (WGS) entry which is preliminary data.</text>
</comment>
<keyword evidence="2" id="KW-1185">Reference proteome</keyword>
<reference evidence="1 2" key="2">
    <citation type="submission" date="2018-03" db="EMBL/GenBank/DDBJ databases">
        <title>The ancient ancestry and fast evolution of plastids.</title>
        <authorList>
            <person name="Moore K.R."/>
            <person name="Magnabosco C."/>
            <person name="Momper L."/>
            <person name="Gold D.A."/>
            <person name="Bosak T."/>
            <person name="Fournier G.P."/>
        </authorList>
    </citation>
    <scope>NUCLEOTIDE SEQUENCE [LARGE SCALE GENOMIC DNA]</scope>
    <source>
        <strain evidence="1 2">ULC007</strain>
    </source>
</reference>
<protein>
    <submittedName>
        <fullName evidence="1">Uncharacterized protein</fullName>
    </submittedName>
</protein>
<dbReference type="EMBL" id="PVWG01000045">
    <property type="protein sequence ID" value="PSB16260.1"/>
    <property type="molecule type" value="Genomic_DNA"/>
</dbReference>
<reference evidence="1 2" key="1">
    <citation type="submission" date="2018-02" db="EMBL/GenBank/DDBJ databases">
        <authorList>
            <person name="Cohen D.B."/>
            <person name="Kent A.D."/>
        </authorList>
    </citation>
    <scope>NUCLEOTIDE SEQUENCE [LARGE SCALE GENOMIC DNA]</scope>
    <source>
        <strain evidence="1 2">ULC007</strain>
    </source>
</reference>
<gene>
    <name evidence="1" type="ORF">C7B65_22315</name>
</gene>
<accession>A0A2T1D6Z5</accession>
<evidence type="ECO:0000313" key="2">
    <source>
        <dbReference type="Proteomes" id="UP000238634"/>
    </source>
</evidence>
<dbReference type="AlphaFoldDB" id="A0A2T1D6Z5"/>
<sequence length="91" mass="10274">MLRTIGRGILSKEGTKKELESPKISLNSFKLSESLSVPNLNIFRVLCADLYKNKNNRQKSGEPKFEQTILLRASRSLPIGLNLLKFSIELV</sequence>
<proteinExistence type="predicted"/>
<dbReference type="Proteomes" id="UP000238634">
    <property type="component" value="Unassembled WGS sequence"/>
</dbReference>